<keyword evidence="1" id="KW-0732">Signal</keyword>
<feature type="signal peptide" evidence="1">
    <location>
        <begin position="1"/>
        <end position="27"/>
    </location>
</feature>
<dbReference type="InterPro" id="IPR050232">
    <property type="entry name" value="FBL13/AtMIF1-like"/>
</dbReference>
<keyword evidence="4" id="KW-1185">Reference proteome</keyword>
<dbReference type="AlphaFoldDB" id="A0ABC8KFP9"/>
<dbReference type="PANTHER" id="PTHR31900">
    <property type="entry name" value="F-BOX/RNI SUPERFAMILY PROTEIN-RELATED"/>
    <property type="match status" value="1"/>
</dbReference>
<dbReference type="PANTHER" id="PTHR31900:SF34">
    <property type="entry name" value="EMB|CAB62440.1-RELATED"/>
    <property type="match status" value="1"/>
</dbReference>
<comment type="caution">
    <text evidence="3">The sequence shown here is derived from an EMBL/GenBank/DDBJ whole genome shotgun (WGS) entry which is preliminary data.</text>
</comment>
<evidence type="ECO:0000256" key="1">
    <source>
        <dbReference type="SAM" id="SignalP"/>
    </source>
</evidence>
<feature type="domain" description="F-box/LRR-repeat protein 15/At3g58940/PEG3-like LRR" evidence="2">
    <location>
        <begin position="31"/>
        <end position="143"/>
    </location>
</feature>
<sequence length="510" mass="57296">MESLKLHKAPVLAILLISLGRRCPTDANVGNWVEKAVDRGVVVVKFKLRWSAGPTILPKSLYTCKTLKELSLSDKVLVDFPSYSPSCLPSLEILQLFCVAYKDEASLARFLSSCPVLGILIVKRKKSDNLTNFIVKVSSLWMLSYHNTAWLQDDTDVMDSGSCLVIDTPALIKFEVDDDSRDSWSIGNMPCLEKAYISVNSLSNFDKFITAASSAILSLDLTFTDEMLVRCSTLRFSRLIKLSVDPSRSDWVEPLLLLLANTPKLEQLLVNYWVEKAVERGVLVVKFKLRWTAGPTRLPKSLYACKTLRELTLSYKILVDIPSSSCLPSLKKLRLFCVVYKDESSLARFLSSCPVLIYLAVKRKTNDNLTKFVVKVPSLRVLWYHNPTWQDDSDLLDTGSCLVIDTPSSTTISVTDHSRDSWSIRNMPCLEEADISVNSLSSFDKIITASSTILSLDLTFTDEMLVRCSTLRFSRLIRLSVDPSISDWVEPLLLLLVNTPKLEELLVNNL</sequence>
<dbReference type="Gene3D" id="3.80.10.10">
    <property type="entry name" value="Ribonuclease Inhibitor"/>
    <property type="match status" value="2"/>
</dbReference>
<proteinExistence type="predicted"/>
<evidence type="ECO:0000313" key="4">
    <source>
        <dbReference type="Proteomes" id="UP001642260"/>
    </source>
</evidence>
<protein>
    <recommendedName>
        <fullName evidence="2">F-box/LRR-repeat protein 15/At3g58940/PEG3-like LRR domain-containing protein</fullName>
    </recommendedName>
</protein>
<evidence type="ECO:0000259" key="2">
    <source>
        <dbReference type="Pfam" id="PF24758"/>
    </source>
</evidence>
<feature type="domain" description="F-box/LRR-repeat protein 15/At3g58940/PEG3-like LRR" evidence="2">
    <location>
        <begin position="272"/>
        <end position="385"/>
    </location>
</feature>
<dbReference type="InterPro" id="IPR055411">
    <property type="entry name" value="LRR_FXL15/At3g58940/PEG3-like"/>
</dbReference>
<evidence type="ECO:0000313" key="3">
    <source>
        <dbReference type="EMBL" id="CAH8357864.1"/>
    </source>
</evidence>
<organism evidence="3 4">
    <name type="scientific">Eruca vesicaria subsp. sativa</name>
    <name type="common">Garden rocket</name>
    <name type="synonym">Eruca sativa</name>
    <dbReference type="NCBI Taxonomy" id="29727"/>
    <lineage>
        <taxon>Eukaryota</taxon>
        <taxon>Viridiplantae</taxon>
        <taxon>Streptophyta</taxon>
        <taxon>Embryophyta</taxon>
        <taxon>Tracheophyta</taxon>
        <taxon>Spermatophyta</taxon>
        <taxon>Magnoliopsida</taxon>
        <taxon>eudicotyledons</taxon>
        <taxon>Gunneridae</taxon>
        <taxon>Pentapetalae</taxon>
        <taxon>rosids</taxon>
        <taxon>malvids</taxon>
        <taxon>Brassicales</taxon>
        <taxon>Brassicaceae</taxon>
        <taxon>Brassiceae</taxon>
        <taxon>Eruca</taxon>
    </lineage>
</organism>
<gene>
    <name evidence="3" type="ORF">ERUC_LOCUS23620</name>
</gene>
<reference evidence="3 4" key="1">
    <citation type="submission" date="2022-03" db="EMBL/GenBank/DDBJ databases">
        <authorList>
            <person name="Macdonald S."/>
            <person name="Ahmed S."/>
            <person name="Newling K."/>
        </authorList>
    </citation>
    <scope>NUCLEOTIDE SEQUENCE [LARGE SCALE GENOMIC DNA]</scope>
</reference>
<name>A0ABC8KFP9_ERUVS</name>
<dbReference type="SUPFAM" id="SSF52058">
    <property type="entry name" value="L domain-like"/>
    <property type="match status" value="1"/>
</dbReference>
<dbReference type="EMBL" id="CAKOAT010238487">
    <property type="protein sequence ID" value="CAH8357864.1"/>
    <property type="molecule type" value="Genomic_DNA"/>
</dbReference>
<dbReference type="Pfam" id="PF24758">
    <property type="entry name" value="LRR_At5g56370"/>
    <property type="match status" value="2"/>
</dbReference>
<accession>A0ABC8KFP9</accession>
<dbReference type="InterPro" id="IPR032675">
    <property type="entry name" value="LRR_dom_sf"/>
</dbReference>
<feature type="chain" id="PRO_5044832110" description="F-box/LRR-repeat protein 15/At3g58940/PEG3-like LRR domain-containing protein" evidence="1">
    <location>
        <begin position="28"/>
        <end position="510"/>
    </location>
</feature>
<dbReference type="Proteomes" id="UP001642260">
    <property type="component" value="Unassembled WGS sequence"/>
</dbReference>